<evidence type="ECO:0000313" key="9">
    <source>
        <dbReference type="Proteomes" id="UP001595793"/>
    </source>
</evidence>
<feature type="transmembrane region" description="Helical" evidence="6">
    <location>
        <begin position="12"/>
        <end position="32"/>
    </location>
</feature>
<evidence type="ECO:0000256" key="5">
    <source>
        <dbReference type="ARBA" id="ARBA00023136"/>
    </source>
</evidence>
<reference evidence="9" key="1">
    <citation type="journal article" date="2019" name="Int. J. Syst. Evol. Microbiol.">
        <title>The Global Catalogue of Microorganisms (GCM) 10K type strain sequencing project: providing services to taxonomists for standard genome sequencing and annotation.</title>
        <authorList>
            <consortium name="The Broad Institute Genomics Platform"/>
            <consortium name="The Broad Institute Genome Sequencing Center for Infectious Disease"/>
            <person name="Wu L."/>
            <person name="Ma J."/>
        </authorList>
    </citation>
    <scope>NUCLEOTIDE SEQUENCE [LARGE SCALE GENOMIC DNA]</scope>
    <source>
        <strain evidence="9">CECT 9128</strain>
    </source>
</reference>
<keyword evidence="2" id="KW-1003">Cell membrane</keyword>
<evidence type="ECO:0000256" key="4">
    <source>
        <dbReference type="ARBA" id="ARBA00022989"/>
    </source>
</evidence>
<proteinExistence type="predicted"/>
<dbReference type="InterPro" id="IPR027379">
    <property type="entry name" value="CLS_N"/>
</dbReference>
<keyword evidence="4 6" id="KW-1133">Transmembrane helix</keyword>
<feature type="domain" description="Cardiolipin synthase N-terminal" evidence="7">
    <location>
        <begin position="26"/>
        <end position="66"/>
    </location>
</feature>
<comment type="subcellular location">
    <subcellularLocation>
        <location evidence="1">Cell membrane</location>
        <topology evidence="1">Multi-pass membrane protein</topology>
    </subcellularLocation>
</comment>
<comment type="caution">
    <text evidence="8">The sequence shown here is derived from an EMBL/GenBank/DDBJ whole genome shotgun (WGS) entry which is preliminary data.</text>
</comment>
<dbReference type="EMBL" id="JBHSAS010000006">
    <property type="protein sequence ID" value="MFC4027765.1"/>
    <property type="molecule type" value="Genomic_DNA"/>
</dbReference>
<feature type="transmembrane region" description="Helical" evidence="6">
    <location>
        <begin position="44"/>
        <end position="64"/>
    </location>
</feature>
<dbReference type="RefSeq" id="WP_290233354.1">
    <property type="nucleotide sequence ID" value="NZ_JAUFPZ010000002.1"/>
</dbReference>
<evidence type="ECO:0000256" key="1">
    <source>
        <dbReference type="ARBA" id="ARBA00004651"/>
    </source>
</evidence>
<accession>A0ABV8H736</accession>
<evidence type="ECO:0000259" key="7">
    <source>
        <dbReference type="Pfam" id="PF13396"/>
    </source>
</evidence>
<organism evidence="8 9">
    <name type="scientific">Zunongwangia endophytica</name>
    <dbReference type="NCBI Taxonomy" id="1808945"/>
    <lineage>
        <taxon>Bacteria</taxon>
        <taxon>Pseudomonadati</taxon>
        <taxon>Bacteroidota</taxon>
        <taxon>Flavobacteriia</taxon>
        <taxon>Flavobacteriales</taxon>
        <taxon>Flavobacteriaceae</taxon>
        <taxon>Zunongwangia</taxon>
    </lineage>
</organism>
<keyword evidence="9" id="KW-1185">Reference proteome</keyword>
<gene>
    <name evidence="8" type="ORF">ACFOS1_10150</name>
</gene>
<evidence type="ECO:0000256" key="6">
    <source>
        <dbReference type="SAM" id="Phobius"/>
    </source>
</evidence>
<name>A0ABV8H736_9FLAO</name>
<dbReference type="Proteomes" id="UP001595793">
    <property type="component" value="Unassembled WGS sequence"/>
</dbReference>
<protein>
    <submittedName>
        <fullName evidence="8">PLD nuclease N-terminal domain-containing protein</fullName>
    </submittedName>
</protein>
<keyword evidence="3 6" id="KW-0812">Transmembrane</keyword>
<evidence type="ECO:0000256" key="2">
    <source>
        <dbReference type="ARBA" id="ARBA00022475"/>
    </source>
</evidence>
<keyword evidence="5 6" id="KW-0472">Membrane</keyword>
<dbReference type="Pfam" id="PF13396">
    <property type="entry name" value="PLDc_N"/>
    <property type="match status" value="1"/>
</dbReference>
<evidence type="ECO:0000256" key="3">
    <source>
        <dbReference type="ARBA" id="ARBA00022692"/>
    </source>
</evidence>
<sequence>MNFIDQELQFFILQSLGLLAIMFPAFCILSIVRNSRAFKKKGKLMWTLVVILLPIIGSFLYLSIGRDQVLNTEVRSDIR</sequence>
<evidence type="ECO:0000313" key="8">
    <source>
        <dbReference type="EMBL" id="MFC4027765.1"/>
    </source>
</evidence>